<gene>
    <name evidence="2" type="ORF">FIV01_14960</name>
</gene>
<keyword evidence="3" id="KW-1185">Reference proteome</keyword>
<feature type="chain" id="PRO_5024951186" description="DUF2946 domain-containing protein" evidence="1">
    <location>
        <begin position="31"/>
        <end position="129"/>
    </location>
</feature>
<organism evidence="2 3">
    <name type="scientific">Vibrio aquimaris</name>
    <dbReference type="NCBI Taxonomy" id="2587862"/>
    <lineage>
        <taxon>Bacteria</taxon>
        <taxon>Pseudomonadati</taxon>
        <taxon>Pseudomonadota</taxon>
        <taxon>Gammaproteobacteria</taxon>
        <taxon>Vibrionales</taxon>
        <taxon>Vibrionaceae</taxon>
        <taxon>Vibrio</taxon>
    </lineage>
</organism>
<keyword evidence="2" id="KW-0614">Plasmid</keyword>
<dbReference type="EMBL" id="CP045351">
    <property type="protein sequence ID" value="QFT27685.1"/>
    <property type="molecule type" value="Genomic_DNA"/>
</dbReference>
<dbReference type="KEGG" id="vaq:FIV01_14960"/>
<dbReference type="RefSeq" id="WP_152432741.1">
    <property type="nucleotide sequence ID" value="NZ_CBCSDK010000012.1"/>
</dbReference>
<accession>A0A5P9CN63</accession>
<evidence type="ECO:0000313" key="3">
    <source>
        <dbReference type="Proteomes" id="UP000326936"/>
    </source>
</evidence>
<dbReference type="Proteomes" id="UP000326936">
    <property type="component" value="Plasmid pTHAF100_a"/>
</dbReference>
<dbReference type="OrthoDB" id="5900364at2"/>
<sequence precursor="true">MPRRKKFNRLMLTISALSWALIALMPVINAHGPNAGVWASLCTLNGFKLVQVEEGKPTTQHGKACPFGHFSCFHQYTLPTPSYVTRITYVISEYYAFLAPSVRYQLAFARAPPPSFFNTENHTFKVNAA</sequence>
<reference evidence="2 3" key="1">
    <citation type="submission" date="2019-10" db="EMBL/GenBank/DDBJ databases">
        <title>Complete genome sequence of Vibrio sp. strain THAF100, isolated from non-filtered water from the water column of tank 6 of a marine aquarium containing stony-coral fragments. Water maintained at 26 degree C.</title>
        <authorList>
            <person name="Ruckert C."/>
            <person name="Franco A."/>
            <person name="Kalinowski J."/>
            <person name="Glaeser S."/>
        </authorList>
    </citation>
    <scope>NUCLEOTIDE SEQUENCE [LARGE SCALE GENOMIC DNA]</scope>
    <source>
        <strain evidence="2 3">THAF100</strain>
        <plasmid evidence="3">pthaf100_a</plasmid>
    </source>
</reference>
<geneLocation type="plasmid" evidence="3">
    <name>pthaf100_a</name>
</geneLocation>
<name>A0A5P9CN63_9VIBR</name>
<feature type="signal peptide" evidence="1">
    <location>
        <begin position="1"/>
        <end position="30"/>
    </location>
</feature>
<evidence type="ECO:0000256" key="1">
    <source>
        <dbReference type="SAM" id="SignalP"/>
    </source>
</evidence>
<evidence type="ECO:0000313" key="2">
    <source>
        <dbReference type="EMBL" id="QFT27685.1"/>
    </source>
</evidence>
<protein>
    <recommendedName>
        <fullName evidence="4">DUF2946 domain-containing protein</fullName>
    </recommendedName>
</protein>
<keyword evidence="1" id="KW-0732">Signal</keyword>
<dbReference type="AlphaFoldDB" id="A0A5P9CN63"/>
<evidence type="ECO:0008006" key="4">
    <source>
        <dbReference type="Google" id="ProtNLM"/>
    </source>
</evidence>
<proteinExistence type="predicted"/>